<organism evidence="2 3">
    <name type="scientific">Aspergillus nanangensis</name>
    <dbReference type="NCBI Taxonomy" id="2582783"/>
    <lineage>
        <taxon>Eukaryota</taxon>
        <taxon>Fungi</taxon>
        <taxon>Dikarya</taxon>
        <taxon>Ascomycota</taxon>
        <taxon>Pezizomycotina</taxon>
        <taxon>Eurotiomycetes</taxon>
        <taxon>Eurotiomycetidae</taxon>
        <taxon>Eurotiales</taxon>
        <taxon>Aspergillaceae</taxon>
        <taxon>Aspergillus</taxon>
        <taxon>Aspergillus subgen. Circumdati</taxon>
    </lineage>
</organism>
<reference evidence="2" key="2">
    <citation type="submission" date="2020-02" db="EMBL/GenBank/DDBJ databases">
        <authorList>
            <person name="Gilchrist C.L.M."/>
            <person name="Chooi Y.-H."/>
        </authorList>
    </citation>
    <scope>NUCLEOTIDE SEQUENCE</scope>
    <source>
        <strain evidence="2">MST-FP2251</strain>
    </source>
</reference>
<protein>
    <submittedName>
        <fullName evidence="2">Uncharacterized protein</fullName>
    </submittedName>
</protein>
<keyword evidence="3" id="KW-1185">Reference proteome</keyword>
<comment type="caution">
    <text evidence="2">The sequence shown here is derived from an EMBL/GenBank/DDBJ whole genome shotgun (WGS) entry which is preliminary data.</text>
</comment>
<accession>A0AAD4CK70</accession>
<name>A0AAD4CK70_ASPNN</name>
<feature type="transmembrane region" description="Helical" evidence="1">
    <location>
        <begin position="462"/>
        <end position="484"/>
    </location>
</feature>
<dbReference type="PANTHER" id="PTHR35394">
    <property type="entry name" value="DUF3176 DOMAIN-CONTAINING PROTEIN"/>
    <property type="match status" value="1"/>
</dbReference>
<feature type="transmembrane region" description="Helical" evidence="1">
    <location>
        <begin position="69"/>
        <end position="94"/>
    </location>
</feature>
<dbReference type="Proteomes" id="UP001194746">
    <property type="component" value="Unassembled WGS sequence"/>
</dbReference>
<dbReference type="Pfam" id="PF11374">
    <property type="entry name" value="DUF3176"/>
    <property type="match status" value="1"/>
</dbReference>
<feature type="transmembrane region" description="Helical" evidence="1">
    <location>
        <begin position="38"/>
        <end position="57"/>
    </location>
</feature>
<keyword evidence="1" id="KW-1133">Transmembrane helix</keyword>
<dbReference type="InterPro" id="IPR021514">
    <property type="entry name" value="DUF3176"/>
</dbReference>
<keyword evidence="1" id="KW-0472">Membrane</keyword>
<dbReference type="AlphaFoldDB" id="A0AAD4CK70"/>
<evidence type="ECO:0000313" key="2">
    <source>
        <dbReference type="EMBL" id="KAF9888051.1"/>
    </source>
</evidence>
<gene>
    <name evidence="2" type="ORF">FE257_009316</name>
</gene>
<evidence type="ECO:0000256" key="1">
    <source>
        <dbReference type="SAM" id="Phobius"/>
    </source>
</evidence>
<evidence type="ECO:0000313" key="3">
    <source>
        <dbReference type="Proteomes" id="UP001194746"/>
    </source>
</evidence>
<sequence length="536" mass="58841">MAEDDRPKSLQDQPAQMSQVKYKRHPVYSPSEWLLESISSILALGLLIGIAIIFWSMDNKPLSAWRGRISLNATISILTTACTTALMHGVSAFIAQSKWLHFKNGPRKLADFETFDGASRGVWGSILLLTTIKWNLATIGAFVTILRLAFSPFAQQVVLIEQRDIISPPADTATRCIPQDPGVQSAVFQGLNGINIAEPFNCPGLCRWTGPYISLGFRAECRNVTQETLQSATCEGNPNGLRQCNMTTPGGLGLTTRHVFSDSSTAYILNASSQLPALSEAKLTGPFPETTRFAIYRSTPDVNFYMRDINITDCSLFLTVHEYSGAKANGSDFSFATRRELDFGVKNPWTLGNSPGGNLYAPIYMNATTAGATHVPALQIGFADLLAMGRFFESTMMATQWVEGSFVNTDLGFAAALMGDVDLNERFDALATAMTDYVRYGPNTQLAPGEIIRSEPYISIRWGYFIVPIVTEAVAILFAILSIFGNRRSRQVPLWKSSTLAMLACQYEERLGLLETTARDINEIQDEAGKAVAQLK</sequence>
<reference evidence="2" key="1">
    <citation type="journal article" date="2019" name="Beilstein J. Org. Chem.">
        <title>Nanangenines: drimane sesquiterpenoids as the dominant metabolite cohort of a novel Australian fungus, Aspergillus nanangensis.</title>
        <authorList>
            <person name="Lacey H.J."/>
            <person name="Gilchrist C.L.M."/>
            <person name="Crombie A."/>
            <person name="Kalaitzis J.A."/>
            <person name="Vuong D."/>
            <person name="Rutledge P.J."/>
            <person name="Turner P."/>
            <person name="Pitt J.I."/>
            <person name="Lacey E."/>
            <person name="Chooi Y.H."/>
            <person name="Piggott A.M."/>
        </authorList>
    </citation>
    <scope>NUCLEOTIDE SEQUENCE</scope>
    <source>
        <strain evidence="2">MST-FP2251</strain>
    </source>
</reference>
<proteinExistence type="predicted"/>
<dbReference type="PANTHER" id="PTHR35394:SF5">
    <property type="entry name" value="DUF3176 DOMAIN-CONTAINING PROTEIN"/>
    <property type="match status" value="1"/>
</dbReference>
<keyword evidence="1" id="KW-0812">Transmembrane</keyword>
<dbReference type="EMBL" id="VCAU01000052">
    <property type="protein sequence ID" value="KAF9888051.1"/>
    <property type="molecule type" value="Genomic_DNA"/>
</dbReference>